<dbReference type="OrthoDB" id="443168at2759"/>
<feature type="chain" id="PRO_5033028357" description="S1 motif domain-containing protein" evidence="2">
    <location>
        <begin position="17"/>
        <end position="434"/>
    </location>
</feature>
<feature type="region of interest" description="Disordered" evidence="1">
    <location>
        <begin position="232"/>
        <end position="289"/>
    </location>
</feature>
<evidence type="ECO:0000256" key="2">
    <source>
        <dbReference type="SAM" id="SignalP"/>
    </source>
</evidence>
<name>A0A813CCY9_9DINO</name>
<protein>
    <recommendedName>
        <fullName evidence="5">S1 motif domain-containing protein</fullName>
    </recommendedName>
</protein>
<evidence type="ECO:0000313" key="3">
    <source>
        <dbReference type="EMBL" id="CAE7940170.1"/>
    </source>
</evidence>
<organism evidence="3 4">
    <name type="scientific">Symbiodinium necroappetens</name>
    <dbReference type="NCBI Taxonomy" id="1628268"/>
    <lineage>
        <taxon>Eukaryota</taxon>
        <taxon>Sar</taxon>
        <taxon>Alveolata</taxon>
        <taxon>Dinophyceae</taxon>
        <taxon>Suessiales</taxon>
        <taxon>Symbiodiniaceae</taxon>
        <taxon>Symbiodinium</taxon>
    </lineage>
</organism>
<keyword evidence="2" id="KW-0732">Signal</keyword>
<evidence type="ECO:0000256" key="1">
    <source>
        <dbReference type="SAM" id="MobiDB-lite"/>
    </source>
</evidence>
<comment type="caution">
    <text evidence="3">The sequence shown here is derived from an EMBL/GenBank/DDBJ whole genome shotgun (WGS) entry which is preliminary data.</text>
</comment>
<feature type="region of interest" description="Disordered" evidence="1">
    <location>
        <begin position="346"/>
        <end position="381"/>
    </location>
</feature>
<feature type="signal peptide" evidence="2">
    <location>
        <begin position="1"/>
        <end position="16"/>
    </location>
</feature>
<dbReference type="Proteomes" id="UP000601435">
    <property type="component" value="Unassembled WGS sequence"/>
</dbReference>
<accession>A0A813CCY9</accession>
<reference evidence="3" key="1">
    <citation type="submission" date="2021-02" db="EMBL/GenBank/DDBJ databases">
        <authorList>
            <person name="Dougan E. K."/>
            <person name="Rhodes N."/>
            <person name="Thang M."/>
            <person name="Chan C."/>
        </authorList>
    </citation>
    <scope>NUCLEOTIDE SEQUENCE</scope>
</reference>
<proteinExistence type="predicted"/>
<sequence length="434" mass="47374">PVLLTVLCFLCSQVAFQLCGTDRQGQRLRRLRRGRAGEGLCEERKIGDAVTATVVSVGDTWVDADVEGAGRGRTSESESVLLCRQWLGMIHFVFDRMHKSDLTTLRIRHAREVVKVGDVVKCFVKQLKQDRPVLTMQDVFANRTRLSELQPGLACDAKVVHVNKHIGAFVDVGAVTSALVPRNDFDGWTEGANVVQPRLSGASGVSVQWLSAVMIGVVDSWEELCPKTKEKKAKAAKKEKKEQKPVIHQASAQRTRKKLQAAPAPPVAAPEPEVEPETDDPNWAPPPSAELELDFFAVPKDGEGDAVWEFKVGPQPNVKECIEVPVEVPKVKATDWTVQESWEDMCDSDAGSTADEGEQLAPEGSPMTYTKAEREKPSFPSVTEMQLSISGGAAAKHARLPEGTTVRVEVTKVDTSKGHITAKLLPDSTEALTD</sequence>
<dbReference type="SUPFAM" id="SSF50249">
    <property type="entry name" value="Nucleic acid-binding proteins"/>
    <property type="match status" value="1"/>
</dbReference>
<evidence type="ECO:0008006" key="5">
    <source>
        <dbReference type="Google" id="ProtNLM"/>
    </source>
</evidence>
<dbReference type="InterPro" id="IPR012340">
    <property type="entry name" value="NA-bd_OB-fold"/>
</dbReference>
<feature type="non-terminal residue" evidence="3">
    <location>
        <position position="434"/>
    </location>
</feature>
<dbReference type="AlphaFoldDB" id="A0A813CCY9"/>
<dbReference type="EMBL" id="CAJNJA010090563">
    <property type="protein sequence ID" value="CAE7940170.1"/>
    <property type="molecule type" value="Genomic_DNA"/>
</dbReference>
<keyword evidence="4" id="KW-1185">Reference proteome</keyword>
<gene>
    <name evidence="3" type="ORF">SNEC2469_LOCUS33793</name>
</gene>
<evidence type="ECO:0000313" key="4">
    <source>
        <dbReference type="Proteomes" id="UP000601435"/>
    </source>
</evidence>